<dbReference type="InterPro" id="IPR000008">
    <property type="entry name" value="C2_dom"/>
</dbReference>
<keyword evidence="9" id="KW-0106">Calcium</keyword>
<evidence type="ECO:0000313" key="12">
    <source>
        <dbReference type="EMBL" id="KAI7745941.1"/>
    </source>
</evidence>
<keyword evidence="8" id="KW-0443">Lipid metabolism</keyword>
<evidence type="ECO:0000259" key="11">
    <source>
        <dbReference type="PROSITE" id="PS50035"/>
    </source>
</evidence>
<dbReference type="InterPro" id="IPR035892">
    <property type="entry name" value="C2_domain_sf"/>
</dbReference>
<dbReference type="PROSITE" id="PS50035">
    <property type="entry name" value="PLD"/>
    <property type="match status" value="1"/>
</dbReference>
<dbReference type="SMART" id="SM00239">
    <property type="entry name" value="C2"/>
    <property type="match status" value="1"/>
</dbReference>
<comment type="function">
    <text evidence="9">Hydrolyzes glycerol-phospholipids at the terminal phosphodiesteric bond.</text>
</comment>
<dbReference type="GO" id="GO:0046470">
    <property type="term" value="P:phosphatidylcholine metabolic process"/>
    <property type="evidence" value="ECO:0007669"/>
    <property type="project" value="InterPro"/>
</dbReference>
<evidence type="ECO:0000256" key="9">
    <source>
        <dbReference type="PIRNR" id="PIRNR036470"/>
    </source>
</evidence>
<keyword evidence="13" id="KW-1185">Reference proteome</keyword>
<dbReference type="GO" id="GO:0009395">
    <property type="term" value="P:phospholipid catabolic process"/>
    <property type="evidence" value="ECO:0007669"/>
    <property type="project" value="TreeGrafter"/>
</dbReference>
<dbReference type="GO" id="GO:0004630">
    <property type="term" value="F:phospholipase D activity"/>
    <property type="evidence" value="ECO:0007669"/>
    <property type="project" value="UniProtKB-EC"/>
</dbReference>
<dbReference type="PANTHER" id="PTHR18896">
    <property type="entry name" value="PHOSPHOLIPASE D"/>
    <property type="match status" value="1"/>
</dbReference>
<evidence type="ECO:0000256" key="5">
    <source>
        <dbReference type="ARBA" id="ARBA00022737"/>
    </source>
</evidence>
<feature type="domain" description="C2" evidence="10">
    <location>
        <begin position="1"/>
        <end position="147"/>
    </location>
</feature>
<dbReference type="PIRSF" id="PIRSF036470">
    <property type="entry name" value="PLD_plant"/>
    <property type="match status" value="1"/>
</dbReference>
<keyword evidence="6 9" id="KW-0378">Hydrolase</keyword>
<keyword evidence="5" id="KW-0677">Repeat</keyword>
<comment type="similarity">
    <text evidence="3 9">Belongs to the phospholipase D family. C2-PLD subfamily.</text>
</comment>
<sequence length="719" mass="82560">MITTTNDPYSDPIIFLHGDLDITIAEAQCLPNMDVLTQRVRRCLHAFDPTKSPERILRKATPRRRKFVTCNPYVTVCLAGATVARTRVISNSQDPVWDEHFVAPVAHPVSHVEIQVKDNDVFGAELVGMASISAARIISGEVIHDWFSIVGPFGKPPKPNCAIRLQLQFTSCDDMNVKYMNDNFIKYEESFCLRDSYFPVRSGGNVTLYQDAHVVDGELPKIEVDDGDEGGGECGFYKQRGCWEDMCHAILDAHHLVYITGWSIYDKVKLVREPNRPLPNGGDLTLGELLKYKSEEGVRVLLLVWDDKTSHHKFFIKTDGVMQTHDEDTRKFFKHSSVVGTLYTHHQKCVIVDTESQGRYRKISAFIGGLDLCDGRYDTPEHRLFRDLDTVFESDFHNPTFSVSTSAPREPWHDLHCKIDGPAAYDVLTNFEQRWRKATRWSEIGRRFKRMYHWHEDALLKIERISRILNPLSHVPEDDRARWVTNEDDPENWHVQIFRSIDSGSLRGFPKDVREVEIQNLVYAKYLVVDRSIQKAYIQAIRSAENFIYIENQYFLGSSYAWPSYSNTGADHLIPIEIALKIVSKIRGNERFSVYIVIPMWPEGSPNSAAVQQILFWQAQTMQMMYDIIAKELQALELTHSHPQDYLNFYCLGNREPSNEEESTSGGRSTRGNIVYIIISRKMLKLATLIGAHALRITCGRSRMREHDHIRKVFPFAAN</sequence>
<evidence type="ECO:0000256" key="8">
    <source>
        <dbReference type="ARBA" id="ARBA00023098"/>
    </source>
</evidence>
<evidence type="ECO:0000256" key="7">
    <source>
        <dbReference type="ARBA" id="ARBA00022963"/>
    </source>
</evidence>
<evidence type="ECO:0000256" key="1">
    <source>
        <dbReference type="ARBA" id="ARBA00000798"/>
    </source>
</evidence>
<evidence type="ECO:0000313" key="13">
    <source>
        <dbReference type="Proteomes" id="UP001206925"/>
    </source>
</evidence>
<dbReference type="GO" id="GO:0005509">
    <property type="term" value="F:calcium ion binding"/>
    <property type="evidence" value="ECO:0007669"/>
    <property type="project" value="InterPro"/>
</dbReference>
<gene>
    <name evidence="12" type="ORF">M8C21_010615</name>
</gene>
<protein>
    <recommendedName>
        <fullName evidence="4 9">Phospholipase D</fullName>
        <ecNumber evidence="4 9">3.1.4.4</ecNumber>
    </recommendedName>
</protein>
<dbReference type="SUPFAM" id="SSF56024">
    <property type="entry name" value="Phospholipase D/nuclease"/>
    <property type="match status" value="2"/>
</dbReference>
<evidence type="ECO:0000256" key="6">
    <source>
        <dbReference type="ARBA" id="ARBA00022801"/>
    </source>
</evidence>
<evidence type="ECO:0000256" key="2">
    <source>
        <dbReference type="ARBA" id="ARBA00001913"/>
    </source>
</evidence>
<dbReference type="Pfam" id="PF00168">
    <property type="entry name" value="C2"/>
    <property type="match status" value="1"/>
</dbReference>
<dbReference type="GO" id="GO:0005886">
    <property type="term" value="C:plasma membrane"/>
    <property type="evidence" value="ECO:0007669"/>
    <property type="project" value="TreeGrafter"/>
</dbReference>
<proteinExistence type="inferred from homology"/>
<dbReference type="AlphaFoldDB" id="A0AAD5CSY5"/>
<dbReference type="Gene3D" id="3.30.870.10">
    <property type="entry name" value="Endonuclease Chain A"/>
    <property type="match status" value="2"/>
</dbReference>
<evidence type="ECO:0000256" key="3">
    <source>
        <dbReference type="ARBA" id="ARBA00010683"/>
    </source>
</evidence>
<dbReference type="SUPFAM" id="SSF49562">
    <property type="entry name" value="C2 domain (Calcium/lipid-binding domain, CaLB)"/>
    <property type="match status" value="1"/>
</dbReference>
<comment type="caution">
    <text evidence="12">The sequence shown here is derived from an EMBL/GenBank/DDBJ whole genome shotgun (WGS) entry which is preliminary data.</text>
</comment>
<dbReference type="Proteomes" id="UP001206925">
    <property type="component" value="Unassembled WGS sequence"/>
</dbReference>
<dbReference type="PROSITE" id="PS50004">
    <property type="entry name" value="C2"/>
    <property type="match status" value="1"/>
</dbReference>
<dbReference type="CDD" id="cd04015">
    <property type="entry name" value="C2_plant_PLD"/>
    <property type="match status" value="1"/>
</dbReference>
<feature type="domain" description="PLD phosphodiesterase" evidence="11">
    <location>
        <begin position="341"/>
        <end position="376"/>
    </location>
</feature>
<dbReference type="InterPro" id="IPR015679">
    <property type="entry name" value="PLipase_D_fam"/>
</dbReference>
<accession>A0AAD5CSY5</accession>
<dbReference type="InterPro" id="IPR011402">
    <property type="entry name" value="PLipase_D_pln"/>
</dbReference>
<organism evidence="12 13">
    <name type="scientific">Ambrosia artemisiifolia</name>
    <name type="common">Common ragweed</name>
    <dbReference type="NCBI Taxonomy" id="4212"/>
    <lineage>
        <taxon>Eukaryota</taxon>
        <taxon>Viridiplantae</taxon>
        <taxon>Streptophyta</taxon>
        <taxon>Embryophyta</taxon>
        <taxon>Tracheophyta</taxon>
        <taxon>Spermatophyta</taxon>
        <taxon>Magnoliopsida</taxon>
        <taxon>eudicotyledons</taxon>
        <taxon>Gunneridae</taxon>
        <taxon>Pentapetalae</taxon>
        <taxon>asterids</taxon>
        <taxon>campanulids</taxon>
        <taxon>Asterales</taxon>
        <taxon>Asteraceae</taxon>
        <taxon>Asteroideae</taxon>
        <taxon>Heliantheae alliance</taxon>
        <taxon>Heliantheae</taxon>
        <taxon>Ambrosia</taxon>
    </lineage>
</organism>
<evidence type="ECO:0000259" key="10">
    <source>
        <dbReference type="PROSITE" id="PS50004"/>
    </source>
</evidence>
<name>A0AAD5CSY5_AMBAR</name>
<dbReference type="EC" id="3.1.4.4" evidence="4 9"/>
<evidence type="ECO:0000256" key="4">
    <source>
        <dbReference type="ARBA" id="ARBA00012027"/>
    </source>
</evidence>
<dbReference type="PANTHER" id="PTHR18896:SF60">
    <property type="entry name" value="PHOSPHOLIPASE D"/>
    <property type="match status" value="1"/>
</dbReference>
<dbReference type="EMBL" id="JAMZMK010007085">
    <property type="protein sequence ID" value="KAI7745941.1"/>
    <property type="molecule type" value="Genomic_DNA"/>
</dbReference>
<comment type="cofactor">
    <cofactor evidence="2 9">
        <name>Ca(2+)</name>
        <dbReference type="ChEBI" id="CHEBI:29108"/>
    </cofactor>
</comment>
<dbReference type="InterPro" id="IPR001736">
    <property type="entry name" value="PLipase_D/transphosphatidylase"/>
</dbReference>
<keyword evidence="7 9" id="KW-0442">Lipid degradation</keyword>
<reference evidence="12" key="1">
    <citation type="submission" date="2022-06" db="EMBL/GenBank/DDBJ databases">
        <title>Uncovering the hologenomic basis of an extraordinary plant invasion.</title>
        <authorList>
            <person name="Bieker V.C."/>
            <person name="Martin M.D."/>
            <person name="Gilbert T."/>
            <person name="Hodgins K."/>
            <person name="Battlay P."/>
            <person name="Petersen B."/>
            <person name="Wilson J."/>
        </authorList>
    </citation>
    <scope>NUCLEOTIDE SEQUENCE</scope>
    <source>
        <strain evidence="12">AA19_3_7</strain>
        <tissue evidence="12">Leaf</tissue>
    </source>
</reference>
<dbReference type="Gene3D" id="2.60.40.150">
    <property type="entry name" value="C2 domain"/>
    <property type="match status" value="1"/>
</dbReference>
<comment type="catalytic activity">
    <reaction evidence="1 9">
        <text>a 1,2-diacyl-sn-glycero-3-phosphocholine + H2O = a 1,2-diacyl-sn-glycero-3-phosphate + choline + H(+)</text>
        <dbReference type="Rhea" id="RHEA:14445"/>
        <dbReference type="ChEBI" id="CHEBI:15354"/>
        <dbReference type="ChEBI" id="CHEBI:15377"/>
        <dbReference type="ChEBI" id="CHEBI:15378"/>
        <dbReference type="ChEBI" id="CHEBI:57643"/>
        <dbReference type="ChEBI" id="CHEBI:58608"/>
        <dbReference type="EC" id="3.1.4.4"/>
    </reaction>
</comment>